<dbReference type="AlphaFoldDB" id="A0A059FT37"/>
<dbReference type="InterPro" id="IPR001853">
    <property type="entry name" value="DSBA-like_thioredoxin_dom"/>
</dbReference>
<feature type="domain" description="DSBA-like thioredoxin" evidence="1">
    <location>
        <begin position="5"/>
        <end position="208"/>
    </location>
</feature>
<dbReference type="CDD" id="cd03024">
    <property type="entry name" value="DsbA_FrnE"/>
    <property type="match status" value="1"/>
</dbReference>
<keyword evidence="3" id="KW-1185">Reference proteome</keyword>
<dbReference type="Pfam" id="PF01323">
    <property type="entry name" value="DSBA"/>
    <property type="match status" value="1"/>
</dbReference>
<name>A0A059FT37_9PROT</name>
<comment type="caution">
    <text evidence="2">The sequence shown here is derived from an EMBL/GenBank/DDBJ whole genome shotgun (WGS) entry which is preliminary data.</text>
</comment>
<proteinExistence type="predicted"/>
<dbReference type="OrthoDB" id="9799122at2"/>
<dbReference type="GO" id="GO:0016491">
    <property type="term" value="F:oxidoreductase activity"/>
    <property type="evidence" value="ECO:0007669"/>
    <property type="project" value="InterPro"/>
</dbReference>
<protein>
    <submittedName>
        <fullName evidence="2">Putative frnE protein</fullName>
    </submittedName>
</protein>
<dbReference type="PANTHER" id="PTHR13887:SF41">
    <property type="entry name" value="THIOREDOXIN SUPERFAMILY PROTEIN"/>
    <property type="match status" value="1"/>
</dbReference>
<reference evidence="2 3" key="1">
    <citation type="journal article" date="2014" name="Antonie Van Leeuwenhoek">
        <title>Hyphomonas beringensis sp. nov. and Hyphomonas chukchiensis sp. nov., isolated from surface seawater of the Bering Sea and Chukchi Sea.</title>
        <authorList>
            <person name="Li C."/>
            <person name="Lai Q."/>
            <person name="Li G."/>
            <person name="Dong C."/>
            <person name="Wang J."/>
            <person name="Liao Y."/>
            <person name="Shao Z."/>
        </authorList>
    </citation>
    <scope>NUCLEOTIDE SEQUENCE [LARGE SCALE GENOMIC DNA]</scope>
    <source>
        <strain evidence="2 3">MHS-2</strain>
    </source>
</reference>
<dbReference type="STRING" id="1280950.HJO_00730"/>
<gene>
    <name evidence="2" type="ORF">HJO_00730</name>
</gene>
<evidence type="ECO:0000313" key="2">
    <source>
        <dbReference type="EMBL" id="KCZ93855.1"/>
    </source>
</evidence>
<dbReference type="RefSeq" id="WP_035612525.1">
    <property type="nucleotide sequence ID" value="NZ_ARYK01000001.1"/>
</dbReference>
<sequence>MTVVVEMVSDLVCPWCWLGLRRIEAARALVPEVDVQMIFRPFELDPTIPAAGIDYKEYMKEKFGGSDESRERSGSMRQALIDYGEAEGIPYHFDRITRRPNSFDAHRVVRWAQGQAKGVQAKEALFKAFFEDGRDIGDHQVLVDVAREIDLDATIVADLLKTDADVQTVREEAESFRQMGVSGVPTYIANRAVAVQGAETAEKLAKFLKHAAAQLPQERPAGDT</sequence>
<dbReference type="Gene3D" id="3.40.30.10">
    <property type="entry name" value="Glutaredoxin"/>
    <property type="match status" value="1"/>
</dbReference>
<dbReference type="eggNOG" id="COG2761">
    <property type="taxonomic scope" value="Bacteria"/>
</dbReference>
<dbReference type="PANTHER" id="PTHR13887">
    <property type="entry name" value="GLUTATHIONE S-TRANSFERASE KAPPA"/>
    <property type="match status" value="1"/>
</dbReference>
<evidence type="ECO:0000313" key="3">
    <source>
        <dbReference type="Proteomes" id="UP000025171"/>
    </source>
</evidence>
<evidence type="ECO:0000259" key="1">
    <source>
        <dbReference type="Pfam" id="PF01323"/>
    </source>
</evidence>
<dbReference type="EMBL" id="ARYK01000001">
    <property type="protein sequence ID" value="KCZ93855.1"/>
    <property type="molecule type" value="Genomic_DNA"/>
</dbReference>
<dbReference type="InterPro" id="IPR036249">
    <property type="entry name" value="Thioredoxin-like_sf"/>
</dbReference>
<dbReference type="SUPFAM" id="SSF52833">
    <property type="entry name" value="Thioredoxin-like"/>
    <property type="match status" value="1"/>
</dbReference>
<organism evidence="2 3">
    <name type="scientific">Hyphomonas johnsonii MHS-2</name>
    <dbReference type="NCBI Taxonomy" id="1280950"/>
    <lineage>
        <taxon>Bacteria</taxon>
        <taxon>Pseudomonadati</taxon>
        <taxon>Pseudomonadota</taxon>
        <taxon>Alphaproteobacteria</taxon>
        <taxon>Hyphomonadales</taxon>
        <taxon>Hyphomonadaceae</taxon>
        <taxon>Hyphomonas</taxon>
    </lineage>
</organism>
<accession>A0A059FT37</accession>
<dbReference type="Proteomes" id="UP000025171">
    <property type="component" value="Unassembled WGS sequence"/>
</dbReference>
<dbReference type="PATRIC" id="fig|1280950.3.peg.146"/>